<dbReference type="EMBL" id="MFBD01000043">
    <property type="protein sequence ID" value="OGD87847.1"/>
    <property type="molecule type" value="Genomic_DNA"/>
</dbReference>
<comment type="pathway">
    <text evidence="2">Amino-acid biosynthesis; L-tryptophan biosynthesis; L-tryptophan from chorismate: step 4/5.</text>
</comment>
<gene>
    <name evidence="10" type="ORF">A3D04_02665</name>
</gene>
<evidence type="ECO:0000256" key="4">
    <source>
        <dbReference type="ARBA" id="ARBA00022605"/>
    </source>
</evidence>
<dbReference type="SUPFAM" id="SSF51366">
    <property type="entry name" value="Ribulose-phoshate binding barrel"/>
    <property type="match status" value="1"/>
</dbReference>
<evidence type="ECO:0000313" key="10">
    <source>
        <dbReference type="EMBL" id="OGD87847.1"/>
    </source>
</evidence>
<organism evidence="10 11">
    <name type="scientific">Candidatus Curtissbacteria bacterium RIFCSPHIGHO2_02_FULL_40_16b</name>
    <dbReference type="NCBI Taxonomy" id="1797714"/>
    <lineage>
        <taxon>Bacteria</taxon>
        <taxon>Candidatus Curtissiibacteriota</taxon>
    </lineage>
</organism>
<dbReference type="UniPathway" id="UPA00035">
    <property type="reaction ID" value="UER00043"/>
</dbReference>
<evidence type="ECO:0000256" key="7">
    <source>
        <dbReference type="ARBA" id="ARBA00023141"/>
    </source>
</evidence>
<dbReference type="InterPro" id="IPR001468">
    <property type="entry name" value="Indole-3-GlycerolPSynthase_CS"/>
</dbReference>
<dbReference type="InterPro" id="IPR013798">
    <property type="entry name" value="Indole-3-glycerol_P_synth_dom"/>
</dbReference>
<comment type="caution">
    <text evidence="10">The sequence shown here is derived from an EMBL/GenBank/DDBJ whole genome shotgun (WGS) entry which is preliminary data.</text>
</comment>
<dbReference type="Gene3D" id="3.20.20.70">
    <property type="entry name" value="Aldolase class I"/>
    <property type="match status" value="1"/>
</dbReference>
<evidence type="ECO:0000256" key="3">
    <source>
        <dbReference type="ARBA" id="ARBA00012362"/>
    </source>
</evidence>
<dbReference type="InterPro" id="IPR011060">
    <property type="entry name" value="RibuloseP-bd_barrel"/>
</dbReference>
<dbReference type="AlphaFoldDB" id="A0A1F5G7M3"/>
<dbReference type="PANTHER" id="PTHR22854">
    <property type="entry name" value="TRYPTOPHAN BIOSYNTHESIS PROTEIN"/>
    <property type="match status" value="1"/>
</dbReference>
<keyword evidence="6" id="KW-0822">Tryptophan biosynthesis</keyword>
<dbReference type="GO" id="GO:0000162">
    <property type="term" value="P:L-tryptophan biosynthetic process"/>
    <property type="evidence" value="ECO:0007669"/>
    <property type="project" value="UniProtKB-UniPathway"/>
</dbReference>
<feature type="domain" description="Indole-3-glycerol phosphate synthase" evidence="9">
    <location>
        <begin position="29"/>
        <end position="255"/>
    </location>
</feature>
<protein>
    <recommendedName>
        <fullName evidence="3">indole-3-glycerol-phosphate synthase</fullName>
        <ecNumber evidence="3">4.1.1.48</ecNumber>
    </recommendedName>
</protein>
<accession>A0A1F5G7M3</accession>
<name>A0A1F5G7M3_9BACT</name>
<reference evidence="10 11" key="1">
    <citation type="journal article" date="2016" name="Nat. Commun.">
        <title>Thousands of microbial genomes shed light on interconnected biogeochemical processes in an aquifer system.</title>
        <authorList>
            <person name="Anantharaman K."/>
            <person name="Brown C.T."/>
            <person name="Hug L.A."/>
            <person name="Sharon I."/>
            <person name="Castelle C.J."/>
            <person name="Probst A.J."/>
            <person name="Thomas B.C."/>
            <person name="Singh A."/>
            <person name="Wilkins M.J."/>
            <person name="Karaoz U."/>
            <person name="Brodie E.L."/>
            <person name="Williams K.H."/>
            <person name="Hubbard S.S."/>
            <person name="Banfield J.F."/>
        </authorList>
    </citation>
    <scope>NUCLEOTIDE SEQUENCE [LARGE SCALE GENOMIC DNA]</scope>
</reference>
<dbReference type="InterPro" id="IPR045186">
    <property type="entry name" value="Indole-3-glycerol_P_synth"/>
</dbReference>
<evidence type="ECO:0000256" key="6">
    <source>
        <dbReference type="ARBA" id="ARBA00022822"/>
    </source>
</evidence>
<dbReference type="Proteomes" id="UP000177369">
    <property type="component" value="Unassembled WGS sequence"/>
</dbReference>
<dbReference type="CDD" id="cd00331">
    <property type="entry name" value="IGPS"/>
    <property type="match status" value="1"/>
</dbReference>
<dbReference type="Pfam" id="PF00218">
    <property type="entry name" value="IGPS"/>
    <property type="match status" value="1"/>
</dbReference>
<proteinExistence type="predicted"/>
<dbReference type="STRING" id="1797714.A3D04_02665"/>
<dbReference type="PANTHER" id="PTHR22854:SF2">
    <property type="entry name" value="INDOLE-3-GLYCEROL-PHOSPHATE SYNTHASE"/>
    <property type="match status" value="1"/>
</dbReference>
<evidence type="ECO:0000256" key="2">
    <source>
        <dbReference type="ARBA" id="ARBA00004696"/>
    </source>
</evidence>
<keyword evidence="5" id="KW-0210">Decarboxylase</keyword>
<comment type="catalytic activity">
    <reaction evidence="1">
        <text>1-(2-carboxyphenylamino)-1-deoxy-D-ribulose 5-phosphate + H(+) = (1S,2R)-1-C-(indol-3-yl)glycerol 3-phosphate + CO2 + H2O</text>
        <dbReference type="Rhea" id="RHEA:23476"/>
        <dbReference type="ChEBI" id="CHEBI:15377"/>
        <dbReference type="ChEBI" id="CHEBI:15378"/>
        <dbReference type="ChEBI" id="CHEBI:16526"/>
        <dbReference type="ChEBI" id="CHEBI:58613"/>
        <dbReference type="ChEBI" id="CHEBI:58866"/>
        <dbReference type="EC" id="4.1.1.48"/>
    </reaction>
</comment>
<dbReference type="EC" id="4.1.1.48" evidence="3"/>
<keyword evidence="8" id="KW-0456">Lyase</keyword>
<dbReference type="InterPro" id="IPR013785">
    <property type="entry name" value="Aldolase_TIM"/>
</dbReference>
<dbReference type="PROSITE" id="PS00614">
    <property type="entry name" value="IGPS"/>
    <property type="match status" value="1"/>
</dbReference>
<evidence type="ECO:0000256" key="5">
    <source>
        <dbReference type="ARBA" id="ARBA00022793"/>
    </source>
</evidence>
<sequence>MTHEVPQGNESPRRVLEEILANKRKEIALRYPEKPSSFIEMFRDADWPVVIAEIKPKSPSAGKLIDENPVNLVQKFQQGGAGAISVLTDKKYFGGSPELFLQIREATKLPMLWKDFVISADQLVDAQQRGADAVLLIVTALRRQNVDLKAMINFSKALGLTPVVEVHDNRERAEALMAGANIIGVNSRNLDTLQENPFLALEVLSQIPSGRIALLFSSIKSREDVEKARQAGAKGVLVGTSILKAPDPVEKLRELTSS</sequence>
<keyword evidence="4" id="KW-0028">Amino-acid biosynthesis</keyword>
<evidence type="ECO:0000256" key="1">
    <source>
        <dbReference type="ARBA" id="ARBA00001633"/>
    </source>
</evidence>
<keyword evidence="7" id="KW-0057">Aromatic amino acid biosynthesis</keyword>
<dbReference type="GO" id="GO:0004425">
    <property type="term" value="F:indole-3-glycerol-phosphate synthase activity"/>
    <property type="evidence" value="ECO:0007669"/>
    <property type="project" value="UniProtKB-EC"/>
</dbReference>
<evidence type="ECO:0000256" key="8">
    <source>
        <dbReference type="ARBA" id="ARBA00023239"/>
    </source>
</evidence>
<dbReference type="GO" id="GO:0004640">
    <property type="term" value="F:phosphoribosylanthranilate isomerase activity"/>
    <property type="evidence" value="ECO:0007669"/>
    <property type="project" value="TreeGrafter"/>
</dbReference>
<evidence type="ECO:0000259" key="9">
    <source>
        <dbReference type="Pfam" id="PF00218"/>
    </source>
</evidence>
<evidence type="ECO:0000313" key="11">
    <source>
        <dbReference type="Proteomes" id="UP000177369"/>
    </source>
</evidence>